<evidence type="ECO:0000256" key="5">
    <source>
        <dbReference type="ARBA" id="ARBA00035650"/>
    </source>
</evidence>
<dbReference type="AlphaFoldDB" id="A0A5E4TJS3"/>
<dbReference type="Pfam" id="PF09599">
    <property type="entry name" value="IpaC_SipC"/>
    <property type="match status" value="2"/>
</dbReference>
<feature type="region of interest" description="Disordered" evidence="6">
    <location>
        <begin position="189"/>
        <end position="253"/>
    </location>
</feature>
<organism evidence="7 8">
    <name type="scientific">Pandoraea morbifera</name>
    <dbReference type="NCBI Taxonomy" id="2508300"/>
    <lineage>
        <taxon>Bacteria</taxon>
        <taxon>Pseudomonadati</taxon>
        <taxon>Pseudomonadota</taxon>
        <taxon>Betaproteobacteria</taxon>
        <taxon>Burkholderiales</taxon>
        <taxon>Burkholderiaceae</taxon>
        <taxon>Pandoraea</taxon>
    </lineage>
</organism>
<feature type="compositionally biased region" description="Polar residues" evidence="6">
    <location>
        <begin position="198"/>
        <end position="209"/>
    </location>
</feature>
<sequence length="353" mass="36603">MNILETGRPYVPNWLDPVPLPGSESPGPLTPGPLKLDAFRPEGQTTDPRRPSLKMPPPDADRESAVDLLNQLNDADAVDRPGGKRMEVGDGQGGDGGEGDGSDDIGGIVSNAAVLLGEIFAFYQKTFDNSIQLRNTMSRMNAQAVLASADAIRQQGLSNMVGNITGASLQLSMAGAGAFKSMQGLSGERNAMKARATTPDSPAPQTMNPATRGGAPPVEAPSTTQPPPDRPDVPTPSPDLSPAPDVTPAPTNSLADEMDNIAKVAQAKGTALTMLSRPVGDIATAGGSFAERLAMQEQKLNDGASTVNKNSADSMQEVANRDNALLAEMLRAIDSVAQSRAGAMSNIAGNIRA</sequence>
<comment type="subcellular location">
    <subcellularLocation>
        <location evidence="1">Secreted</location>
    </subcellularLocation>
</comment>
<dbReference type="Proteomes" id="UP000368474">
    <property type="component" value="Unassembled WGS sequence"/>
</dbReference>
<keyword evidence="3" id="KW-0964">Secreted</keyword>
<dbReference type="RefSeq" id="WP_150566109.1">
    <property type="nucleotide sequence ID" value="NZ_CABPSD010000003.1"/>
</dbReference>
<feature type="compositionally biased region" description="Basic and acidic residues" evidence="6">
    <location>
        <begin position="77"/>
        <end position="88"/>
    </location>
</feature>
<evidence type="ECO:0000256" key="4">
    <source>
        <dbReference type="ARBA" id="ARBA00023026"/>
    </source>
</evidence>
<comment type="similarity">
    <text evidence="5">Belongs to the SctB/SipC family.</text>
</comment>
<evidence type="ECO:0000256" key="2">
    <source>
        <dbReference type="ARBA" id="ARBA00020604"/>
    </source>
</evidence>
<evidence type="ECO:0000256" key="1">
    <source>
        <dbReference type="ARBA" id="ARBA00004613"/>
    </source>
</evidence>
<evidence type="ECO:0000256" key="3">
    <source>
        <dbReference type="ARBA" id="ARBA00022525"/>
    </source>
</evidence>
<protein>
    <recommendedName>
        <fullName evidence="2">Effector protein BipC</fullName>
    </recommendedName>
</protein>
<keyword evidence="8" id="KW-1185">Reference proteome</keyword>
<proteinExistence type="inferred from homology"/>
<dbReference type="InterPro" id="IPR005427">
    <property type="entry name" value="BipC/SctB"/>
</dbReference>
<gene>
    <name evidence="7" type="primary">ipaC</name>
    <name evidence="7" type="ORF">PMO31116_01436</name>
</gene>
<accession>A0A5E4TJS3</accession>
<evidence type="ECO:0000313" key="8">
    <source>
        <dbReference type="Proteomes" id="UP000368474"/>
    </source>
</evidence>
<feature type="compositionally biased region" description="Pro residues" evidence="6">
    <location>
        <begin position="224"/>
        <end position="247"/>
    </location>
</feature>
<evidence type="ECO:0000313" key="7">
    <source>
        <dbReference type="EMBL" id="VVD87801.1"/>
    </source>
</evidence>
<feature type="region of interest" description="Disordered" evidence="6">
    <location>
        <begin position="1"/>
        <end position="104"/>
    </location>
</feature>
<dbReference type="GO" id="GO:0005576">
    <property type="term" value="C:extracellular region"/>
    <property type="evidence" value="ECO:0007669"/>
    <property type="project" value="UniProtKB-SubCell"/>
</dbReference>
<dbReference type="EMBL" id="CABPSD010000003">
    <property type="protein sequence ID" value="VVD87801.1"/>
    <property type="molecule type" value="Genomic_DNA"/>
</dbReference>
<name>A0A5E4TJS3_9BURK</name>
<evidence type="ECO:0000256" key="6">
    <source>
        <dbReference type="SAM" id="MobiDB-lite"/>
    </source>
</evidence>
<keyword evidence="4" id="KW-0843">Virulence</keyword>
<reference evidence="7 8" key="1">
    <citation type="submission" date="2019-08" db="EMBL/GenBank/DDBJ databases">
        <authorList>
            <person name="Peeters C."/>
        </authorList>
    </citation>
    <scope>NUCLEOTIDE SEQUENCE [LARGE SCALE GENOMIC DNA]</scope>
    <source>
        <strain evidence="7 8">LMG 31116</strain>
    </source>
</reference>
<dbReference type="PRINTS" id="PR01608">
    <property type="entry name" value="BACINVASINC"/>
</dbReference>